<evidence type="ECO:0000256" key="1">
    <source>
        <dbReference type="SAM" id="MobiDB-lite"/>
    </source>
</evidence>
<feature type="compositionally biased region" description="Basic and acidic residues" evidence="1">
    <location>
        <begin position="76"/>
        <end position="88"/>
    </location>
</feature>
<reference evidence="2 3" key="1">
    <citation type="submission" date="2024-04" db="EMBL/GenBank/DDBJ databases">
        <authorList>
            <person name="Waldvogel A.-M."/>
            <person name="Schoenle A."/>
        </authorList>
    </citation>
    <scope>NUCLEOTIDE SEQUENCE [LARGE SCALE GENOMIC DNA]</scope>
</reference>
<dbReference type="Proteomes" id="UP001497482">
    <property type="component" value="Chromosome 15"/>
</dbReference>
<name>A0AAV2JWK9_KNICA</name>
<sequence length="171" mass="18515">MPGPSNHLNKHVCASAYTHHRHMQLWMGWDGKNQRLAPGGRNTFADPTHGEHFSIWVWTGYDGGARRANSRVPGSHRPDSTDGAPREEVAAEDAAGICANTNNEVAEVRAGGPVCESWVRGVLSAGRHSSGCLAGAIALHFVPNLSSDTKRTIRTTHCSPVVKTQLSFLWI</sequence>
<organism evidence="2 3">
    <name type="scientific">Knipowitschia caucasica</name>
    <name type="common">Caucasian dwarf goby</name>
    <name type="synonym">Pomatoschistus caucasicus</name>
    <dbReference type="NCBI Taxonomy" id="637954"/>
    <lineage>
        <taxon>Eukaryota</taxon>
        <taxon>Metazoa</taxon>
        <taxon>Chordata</taxon>
        <taxon>Craniata</taxon>
        <taxon>Vertebrata</taxon>
        <taxon>Euteleostomi</taxon>
        <taxon>Actinopterygii</taxon>
        <taxon>Neopterygii</taxon>
        <taxon>Teleostei</taxon>
        <taxon>Neoteleostei</taxon>
        <taxon>Acanthomorphata</taxon>
        <taxon>Gobiaria</taxon>
        <taxon>Gobiiformes</taxon>
        <taxon>Gobioidei</taxon>
        <taxon>Gobiidae</taxon>
        <taxon>Gobiinae</taxon>
        <taxon>Knipowitschia</taxon>
    </lineage>
</organism>
<gene>
    <name evidence="2" type="ORF">KC01_LOCUS12582</name>
</gene>
<keyword evidence="3" id="KW-1185">Reference proteome</keyword>
<proteinExistence type="predicted"/>
<dbReference type="AlphaFoldDB" id="A0AAV2JWK9"/>
<accession>A0AAV2JWK9</accession>
<evidence type="ECO:0000313" key="3">
    <source>
        <dbReference type="Proteomes" id="UP001497482"/>
    </source>
</evidence>
<dbReference type="EMBL" id="OZ035837">
    <property type="protein sequence ID" value="CAL1581867.1"/>
    <property type="molecule type" value="Genomic_DNA"/>
</dbReference>
<protein>
    <submittedName>
        <fullName evidence="2">Uncharacterized protein</fullName>
    </submittedName>
</protein>
<feature type="region of interest" description="Disordered" evidence="1">
    <location>
        <begin position="67"/>
        <end position="88"/>
    </location>
</feature>
<evidence type="ECO:0000313" key="2">
    <source>
        <dbReference type="EMBL" id="CAL1581867.1"/>
    </source>
</evidence>